<dbReference type="EMBL" id="PJNB01000001">
    <property type="protein sequence ID" value="PKW17744.1"/>
    <property type="molecule type" value="Genomic_DNA"/>
</dbReference>
<dbReference type="GO" id="GO:0016853">
    <property type="term" value="F:isomerase activity"/>
    <property type="evidence" value="ECO:0007669"/>
    <property type="project" value="UniProtKB-KW"/>
</dbReference>
<comment type="caution">
    <text evidence="2">The sequence shown here is derived from an EMBL/GenBank/DDBJ whole genome shotgun (WGS) entry which is preliminary data.</text>
</comment>
<sequence>MRRRPRRSCRSMPPWPVIRIDMRKFEAWKPVATISTSASCTCPSAVRTPVAVIPWIGSVTRCMYSRRSVAGQVPLSRSIRLAAGGYCPLHRMHGINDIALALYELPKPVVTKVRGVAVGAGWNLALGYDFVVSTPDTRFSQIFAKRGLSLDFGGSWLLPRIVGMQQAKRLALLGEIIGVEEARELGLVTWVKEDGELDEFVADLAGRLAQGPSIAVAQSKAMLHAGSYQSFREALENRGPRPDDQLRHRRRPGRAGGVREQGGTEVHRRVAGAMTYEQIAYEVSDGIAPSP</sequence>
<dbReference type="STRING" id="994479.GCA_000194155_05590"/>
<dbReference type="AlphaFoldDB" id="A0A2N3Y4B7"/>
<proteinExistence type="predicted"/>
<keyword evidence="3" id="KW-1185">Reference proteome</keyword>
<feature type="region of interest" description="Disordered" evidence="1">
    <location>
        <begin position="236"/>
        <end position="265"/>
    </location>
</feature>
<dbReference type="InterPro" id="IPR029045">
    <property type="entry name" value="ClpP/crotonase-like_dom_sf"/>
</dbReference>
<dbReference type="Gene3D" id="3.90.226.10">
    <property type="entry name" value="2-enoyl-CoA Hydratase, Chain A, domain 1"/>
    <property type="match status" value="1"/>
</dbReference>
<dbReference type="CDD" id="cd06558">
    <property type="entry name" value="crotonase-like"/>
    <property type="match status" value="1"/>
</dbReference>
<evidence type="ECO:0000313" key="3">
    <source>
        <dbReference type="Proteomes" id="UP000233786"/>
    </source>
</evidence>
<reference evidence="2" key="1">
    <citation type="submission" date="2017-12" db="EMBL/GenBank/DDBJ databases">
        <title>Sequencing the genomes of 1000 Actinobacteria strains.</title>
        <authorList>
            <person name="Klenk H.-P."/>
        </authorList>
    </citation>
    <scope>NUCLEOTIDE SEQUENCE [LARGE SCALE GENOMIC DNA]</scope>
    <source>
        <strain evidence="2">DSM 44228</strain>
    </source>
</reference>
<organism evidence="2 3">
    <name type="scientific">Saccharopolyspora spinosa</name>
    <dbReference type="NCBI Taxonomy" id="60894"/>
    <lineage>
        <taxon>Bacteria</taxon>
        <taxon>Bacillati</taxon>
        <taxon>Actinomycetota</taxon>
        <taxon>Actinomycetes</taxon>
        <taxon>Pseudonocardiales</taxon>
        <taxon>Pseudonocardiaceae</taxon>
        <taxon>Saccharopolyspora</taxon>
    </lineage>
</organism>
<dbReference type="SUPFAM" id="SSF52096">
    <property type="entry name" value="ClpP/crotonase"/>
    <property type="match status" value="1"/>
</dbReference>
<accession>A0A2N3Y4B7</accession>
<evidence type="ECO:0000313" key="2">
    <source>
        <dbReference type="EMBL" id="PKW17744.1"/>
    </source>
</evidence>
<dbReference type="Proteomes" id="UP000233786">
    <property type="component" value="Unassembled WGS sequence"/>
</dbReference>
<gene>
    <name evidence="2" type="ORF">A8926_5753</name>
</gene>
<dbReference type="Pfam" id="PF00378">
    <property type="entry name" value="ECH_1"/>
    <property type="match status" value="1"/>
</dbReference>
<name>A0A2N3Y4B7_SACSN</name>
<feature type="compositionally biased region" description="Basic and acidic residues" evidence="1">
    <location>
        <begin position="236"/>
        <end position="246"/>
    </location>
</feature>
<protein>
    <submittedName>
        <fullName evidence="2">Enoyl-CoA hydratase/isomerase-like protein</fullName>
    </submittedName>
</protein>
<dbReference type="PANTHER" id="PTHR43459">
    <property type="entry name" value="ENOYL-COA HYDRATASE"/>
    <property type="match status" value="1"/>
</dbReference>
<evidence type="ECO:0000256" key="1">
    <source>
        <dbReference type="SAM" id="MobiDB-lite"/>
    </source>
</evidence>
<dbReference type="PANTHER" id="PTHR43459:SF1">
    <property type="entry name" value="EG:BACN32G11.4 PROTEIN"/>
    <property type="match status" value="1"/>
</dbReference>
<dbReference type="InterPro" id="IPR001753">
    <property type="entry name" value="Enoyl-CoA_hydra/iso"/>
</dbReference>